<comment type="caution">
    <text evidence="2">The sequence shown here is derived from an EMBL/GenBank/DDBJ whole genome shotgun (WGS) entry which is preliminary data.</text>
</comment>
<feature type="domain" description="Restriction endonuclease type IV Mrr" evidence="1">
    <location>
        <begin position="41"/>
        <end position="119"/>
    </location>
</feature>
<organism evidence="2 3">
    <name type="scientific">Chryseobacterium viscerum</name>
    <dbReference type="NCBI Taxonomy" id="1037377"/>
    <lineage>
        <taxon>Bacteria</taxon>
        <taxon>Pseudomonadati</taxon>
        <taxon>Bacteroidota</taxon>
        <taxon>Flavobacteriia</taxon>
        <taxon>Flavobacteriales</taxon>
        <taxon>Weeksellaceae</taxon>
        <taxon>Chryseobacterium group</taxon>
        <taxon>Chryseobacterium</taxon>
    </lineage>
</organism>
<evidence type="ECO:0000259" key="1">
    <source>
        <dbReference type="Pfam" id="PF04471"/>
    </source>
</evidence>
<proteinExistence type="predicted"/>
<accession>A0A316WJZ5</accession>
<name>A0A316WJZ5_9FLAO</name>
<dbReference type="InterPro" id="IPR007560">
    <property type="entry name" value="Restrct_endonuc_IV_Mrr"/>
</dbReference>
<dbReference type="GO" id="GO:0004519">
    <property type="term" value="F:endonuclease activity"/>
    <property type="evidence" value="ECO:0007669"/>
    <property type="project" value="InterPro"/>
</dbReference>
<evidence type="ECO:0000313" key="2">
    <source>
        <dbReference type="EMBL" id="PWN61705.1"/>
    </source>
</evidence>
<reference evidence="2 3" key="1">
    <citation type="submission" date="2018-04" db="EMBL/GenBank/DDBJ databases">
        <title>Chryseobacterium oncorhynchi 701B-08T from rainbow trout, and Chryseobacterium viscerum 687B-08T from diseased fish.</title>
        <authorList>
            <person name="Jeong J.-J."/>
            <person name="Lee Y.J."/>
            <person name="Pathiraja D."/>
            <person name="Park B."/>
            <person name="Choi I.-G."/>
            <person name="Kim K.D."/>
        </authorList>
    </citation>
    <scope>NUCLEOTIDE SEQUENCE [LARGE SCALE GENOMIC DNA]</scope>
    <source>
        <strain evidence="2 3">687B-08</strain>
    </source>
</reference>
<dbReference type="Pfam" id="PF04471">
    <property type="entry name" value="Mrr_cat"/>
    <property type="match status" value="1"/>
</dbReference>
<dbReference type="EMBL" id="PPEG02000004">
    <property type="protein sequence ID" value="PWN61705.1"/>
    <property type="molecule type" value="Genomic_DNA"/>
</dbReference>
<protein>
    <recommendedName>
        <fullName evidence="1">Restriction endonuclease type IV Mrr domain-containing protein</fullName>
    </recommendedName>
</protein>
<dbReference type="InterPro" id="IPR011856">
    <property type="entry name" value="tRNA_endonuc-like_dom_sf"/>
</dbReference>
<dbReference type="InterPro" id="IPR011335">
    <property type="entry name" value="Restrct_endonuc-II-like"/>
</dbReference>
<sequence>MKKSGKNLEKLVRIVEEVYQTDSDTQILSNHKIENLDENLREIDLLIKSVVNDFEIIIAIECKEYSRKVSVEKIEAFNSKCLRIPNINKKILISEKGFQKDAIAAANAFGIELYSFSEIEANSFEILGFAIKQLKPRLAKYSLTGIKFEKPLNQETVIDSNSIFRTELDGQDLDFFQTFQLYAKPNWGMIMKHAMFSWMKEKTEENEITLEIKYENLFLIYKKENIKIDSISWSAVVKFDFVEVKTNVREILNLKTNKTKAKTLSFILNDKAEGSIVVDKNNDLHIFDTTDNQSHKLGLLFSYDPKTDKIEYPKK</sequence>
<dbReference type="GO" id="GO:0009307">
    <property type="term" value="P:DNA restriction-modification system"/>
    <property type="evidence" value="ECO:0007669"/>
    <property type="project" value="InterPro"/>
</dbReference>
<dbReference type="AlphaFoldDB" id="A0A316WJZ5"/>
<dbReference type="SUPFAM" id="SSF52980">
    <property type="entry name" value="Restriction endonuclease-like"/>
    <property type="match status" value="1"/>
</dbReference>
<dbReference type="RefSeq" id="WP_103235189.1">
    <property type="nucleotide sequence ID" value="NZ_PPEG02000004.1"/>
</dbReference>
<gene>
    <name evidence="2" type="ORF">C1634_010525</name>
</gene>
<dbReference type="Gene3D" id="3.40.1350.10">
    <property type="match status" value="1"/>
</dbReference>
<dbReference type="Proteomes" id="UP000236413">
    <property type="component" value="Unassembled WGS sequence"/>
</dbReference>
<dbReference type="GO" id="GO:0003677">
    <property type="term" value="F:DNA binding"/>
    <property type="evidence" value="ECO:0007669"/>
    <property type="project" value="InterPro"/>
</dbReference>
<evidence type="ECO:0000313" key="3">
    <source>
        <dbReference type="Proteomes" id="UP000236413"/>
    </source>
</evidence>